<keyword evidence="1" id="KW-0132">Cell division</keyword>
<keyword evidence="2" id="KW-1185">Reference proteome</keyword>
<dbReference type="PATRIC" id="fig|1126833.4.peg.1026"/>
<evidence type="ECO:0000313" key="2">
    <source>
        <dbReference type="Proteomes" id="UP000032633"/>
    </source>
</evidence>
<dbReference type="SUPFAM" id="SSF55961">
    <property type="entry name" value="Bet v1-like"/>
    <property type="match status" value="1"/>
</dbReference>
<proteinExistence type="predicted"/>
<dbReference type="AlphaFoldDB" id="A0A0D5NGC0"/>
<sequence length="157" mass="17947">MPVIETSMIIQAPPRLCFDLARSIDVHMQSASQTREKAIAGRTAGLIELGETVTWEAVHFGVKQRLTVKITAMEPPWRFTDEMIRGAFRRFTHTHEFIPQADGTLMIDRFDYDSPLGLLGRLADILFLTRYMEQFLVKRNTVIKEIAEKSASKYLST</sequence>
<dbReference type="EMBL" id="CP011058">
    <property type="protein sequence ID" value="AJY74022.1"/>
    <property type="molecule type" value="Genomic_DNA"/>
</dbReference>
<organism evidence="1 2">
    <name type="scientific">Paenibacillus beijingensis</name>
    <dbReference type="NCBI Taxonomy" id="1126833"/>
    <lineage>
        <taxon>Bacteria</taxon>
        <taxon>Bacillati</taxon>
        <taxon>Bacillota</taxon>
        <taxon>Bacilli</taxon>
        <taxon>Bacillales</taxon>
        <taxon>Paenibacillaceae</taxon>
        <taxon>Paenibacillus</taxon>
    </lineage>
</organism>
<dbReference type="Proteomes" id="UP000032633">
    <property type="component" value="Chromosome"/>
</dbReference>
<keyword evidence="1" id="KW-0131">Cell cycle</keyword>
<name>A0A0D5NGC0_9BACL</name>
<dbReference type="KEGG" id="pbj:VN24_04640"/>
<reference evidence="1 2" key="1">
    <citation type="journal article" date="2015" name="J. Biotechnol.">
        <title>Complete genome sequence of Paenibacillus beijingensis 7188(T) (=DSM 24997(T)), a novel rhizobacterium from jujube garden soil.</title>
        <authorList>
            <person name="Kwak Y."/>
            <person name="Shin J.H."/>
        </authorList>
    </citation>
    <scope>NUCLEOTIDE SEQUENCE [LARGE SCALE GENOMIC DNA]</scope>
    <source>
        <strain evidence="1 2">DSM 24997</strain>
    </source>
</reference>
<dbReference type="GO" id="GO:0051301">
    <property type="term" value="P:cell division"/>
    <property type="evidence" value="ECO:0007669"/>
    <property type="project" value="UniProtKB-KW"/>
</dbReference>
<dbReference type="HOGENOM" id="CLU_112936_0_0_9"/>
<protein>
    <submittedName>
        <fullName evidence="1">Cell division protein</fullName>
    </submittedName>
</protein>
<accession>A0A0D5NGC0</accession>
<evidence type="ECO:0000313" key="1">
    <source>
        <dbReference type="EMBL" id="AJY74022.1"/>
    </source>
</evidence>
<dbReference type="RefSeq" id="WP_045669458.1">
    <property type="nucleotide sequence ID" value="NZ_CP011058.1"/>
</dbReference>
<dbReference type="CDD" id="cd07820">
    <property type="entry name" value="SRPBCC_3"/>
    <property type="match status" value="1"/>
</dbReference>
<dbReference type="Gene3D" id="3.30.530.20">
    <property type="match status" value="1"/>
</dbReference>
<dbReference type="STRING" id="1126833.VN24_04640"/>
<reference evidence="2" key="2">
    <citation type="submission" date="2015-03" db="EMBL/GenBank/DDBJ databases">
        <title>Genome sequence of Paenibacillus beijingensis strain DSM 24997T.</title>
        <authorList>
            <person name="Kwak Y."/>
            <person name="Shin J.-H."/>
        </authorList>
    </citation>
    <scope>NUCLEOTIDE SEQUENCE [LARGE SCALE GENOMIC DNA]</scope>
    <source>
        <strain evidence="2">DSM 24997</strain>
    </source>
</reference>
<dbReference type="InterPro" id="IPR023393">
    <property type="entry name" value="START-like_dom_sf"/>
</dbReference>
<gene>
    <name evidence="1" type="ORF">VN24_04640</name>
</gene>
<dbReference type="OrthoDB" id="9801773at2"/>